<organism evidence="1 2">
    <name type="scientific">Trichonephila inaurata madagascariensis</name>
    <dbReference type="NCBI Taxonomy" id="2747483"/>
    <lineage>
        <taxon>Eukaryota</taxon>
        <taxon>Metazoa</taxon>
        <taxon>Ecdysozoa</taxon>
        <taxon>Arthropoda</taxon>
        <taxon>Chelicerata</taxon>
        <taxon>Arachnida</taxon>
        <taxon>Araneae</taxon>
        <taxon>Araneomorphae</taxon>
        <taxon>Entelegynae</taxon>
        <taxon>Araneoidea</taxon>
        <taxon>Nephilidae</taxon>
        <taxon>Trichonephila</taxon>
        <taxon>Trichonephila inaurata</taxon>
    </lineage>
</organism>
<name>A0A8X6YX63_9ARAC</name>
<reference evidence="1" key="1">
    <citation type="submission" date="2020-08" db="EMBL/GenBank/DDBJ databases">
        <title>Multicomponent nature underlies the extraordinary mechanical properties of spider dragline silk.</title>
        <authorList>
            <person name="Kono N."/>
            <person name="Nakamura H."/>
            <person name="Mori M."/>
            <person name="Yoshida Y."/>
            <person name="Ohtoshi R."/>
            <person name="Malay A.D."/>
            <person name="Moran D.A.P."/>
            <person name="Tomita M."/>
            <person name="Numata K."/>
            <person name="Arakawa K."/>
        </authorList>
    </citation>
    <scope>NUCLEOTIDE SEQUENCE</scope>
</reference>
<gene>
    <name evidence="1" type="ORF">TNIN_190781</name>
</gene>
<dbReference type="Proteomes" id="UP000886998">
    <property type="component" value="Unassembled WGS sequence"/>
</dbReference>
<proteinExistence type="predicted"/>
<keyword evidence="2" id="KW-1185">Reference proteome</keyword>
<accession>A0A8X6YX63</accession>
<comment type="caution">
    <text evidence="1">The sequence shown here is derived from an EMBL/GenBank/DDBJ whole genome shotgun (WGS) entry which is preliminary data.</text>
</comment>
<dbReference type="AlphaFoldDB" id="A0A8X6YX63"/>
<dbReference type="EMBL" id="BMAV01023224">
    <property type="protein sequence ID" value="GFY78811.1"/>
    <property type="molecule type" value="Genomic_DNA"/>
</dbReference>
<evidence type="ECO:0000313" key="2">
    <source>
        <dbReference type="Proteomes" id="UP000886998"/>
    </source>
</evidence>
<evidence type="ECO:0000313" key="1">
    <source>
        <dbReference type="EMBL" id="GFY78811.1"/>
    </source>
</evidence>
<protein>
    <submittedName>
        <fullName evidence="1">Uncharacterized protein</fullName>
    </submittedName>
</protein>
<sequence>MNKKFLCTSKENKESQEQGDARHLKLFMPHKIRMKVLKKIVRFRKCCIEKLGKTKDILPADAKRRTVDVMLQRYAASLDTAVSVHQHFLIFKRSQSVARSKTGRKFMCM</sequence>